<dbReference type="Proteomes" id="UP000676506">
    <property type="component" value="Chromosome 1"/>
</dbReference>
<dbReference type="Pfam" id="PF00144">
    <property type="entry name" value="Beta-lactamase"/>
    <property type="match status" value="1"/>
</dbReference>
<evidence type="ECO:0000259" key="1">
    <source>
        <dbReference type="Pfam" id="PF00144"/>
    </source>
</evidence>
<dbReference type="SUPFAM" id="SSF56601">
    <property type="entry name" value="beta-lactamase/transpeptidase-like"/>
    <property type="match status" value="1"/>
</dbReference>
<organism evidence="2 3">
    <name type="scientific">Chloracidobacterium validum</name>
    <dbReference type="NCBI Taxonomy" id="2821543"/>
    <lineage>
        <taxon>Bacteria</taxon>
        <taxon>Pseudomonadati</taxon>
        <taxon>Acidobacteriota</taxon>
        <taxon>Terriglobia</taxon>
        <taxon>Terriglobales</taxon>
        <taxon>Acidobacteriaceae</taxon>
        <taxon>Chloracidobacterium</taxon>
    </lineage>
</organism>
<dbReference type="Gene3D" id="3.40.710.10">
    <property type="entry name" value="DD-peptidase/beta-lactamase superfamily"/>
    <property type="match status" value="1"/>
</dbReference>
<proteinExistence type="predicted"/>
<name>A0ABX8BBW2_9BACT</name>
<evidence type="ECO:0000313" key="3">
    <source>
        <dbReference type="Proteomes" id="UP000676506"/>
    </source>
</evidence>
<dbReference type="InterPro" id="IPR012338">
    <property type="entry name" value="Beta-lactam/transpept-like"/>
</dbReference>
<protein>
    <submittedName>
        <fullName evidence="2">Beta-lactamase family protein</fullName>
    </submittedName>
</protein>
<dbReference type="EMBL" id="CP072648">
    <property type="protein sequence ID" value="QUW03516.1"/>
    <property type="molecule type" value="Genomic_DNA"/>
</dbReference>
<gene>
    <name evidence="2" type="ORF">J8C06_03495</name>
</gene>
<accession>A0ABX8BBW2</accession>
<sequence length="603" mass="65846">MPVQLQRNRLRYWLGWMLVLGLCLPPRMSTAHSTTSGYDFSLVRNQLQGAVAANQPPGLSLMVRHRNQTIFREAYGRLGFGVPFTTESRVFLASSTKLVSMAAVMICVDRGLIRLDDPVGNYLPAFRDMPVAGSTRRGWPTIRQCMSHTAGMYGTSTALANDAISLEQAVAQIAAENTPLRALPGTDFFYGGVSMHVVGRVVEVVTGVPFDSFVRQNIFTPCRMTHSAFTESGAMTANPRIAGGMWSTLDDYMNFLRMLYADGVFEGRRVLSVASCLEMRRDQTRGVPITSSPYINYGQPDTRYGFGWWLNTVDANGVGINVSDGGAFGTLPWIDYRTGALGVFFSQTPLSNVFLLTEQTRAAVNQTILSARLPRARPKAVGVYRPVDGNVYLKFENSSGFADLNFLYGQAQDLPVAGDWDGDGLQSVGIFRQGQFFLKNTNGPGFADISFDFGEPGDIPVAGDWNGDGQDTIGVYRQGVFLLRNTNDAGPPDYVINYGQPGDLPVVGDWDGDLTTTVGCFRPADGFAYLRNSNTSGFADLSFFYGSAGDLPLAGDWTGQGFDSLGIYRQGTFFLRNTNTPGFADLAFQLGLPGDRPLAGRWR</sequence>
<dbReference type="InterPro" id="IPR050789">
    <property type="entry name" value="Diverse_Enzym_Activities"/>
</dbReference>
<keyword evidence="3" id="KW-1185">Reference proteome</keyword>
<dbReference type="RefSeq" id="WP_211429406.1">
    <property type="nucleotide sequence ID" value="NZ_CP072648.1"/>
</dbReference>
<evidence type="ECO:0000313" key="2">
    <source>
        <dbReference type="EMBL" id="QUW03516.1"/>
    </source>
</evidence>
<reference evidence="2 3" key="1">
    <citation type="submission" date="2021-03" db="EMBL/GenBank/DDBJ databases">
        <title>Genomic and phenotypic characterization of Chloracidobacterium isolates provides evidence for multiple species.</title>
        <authorList>
            <person name="Saini M.K."/>
            <person name="Costas A.M.G."/>
            <person name="Tank M."/>
            <person name="Bryant D.A."/>
        </authorList>
    </citation>
    <scope>NUCLEOTIDE SEQUENCE [LARGE SCALE GENOMIC DNA]</scope>
    <source>
        <strain evidence="2 3">BV2-C</strain>
    </source>
</reference>
<feature type="domain" description="Beta-lactamase-related" evidence="1">
    <location>
        <begin position="46"/>
        <end position="353"/>
    </location>
</feature>
<dbReference type="PANTHER" id="PTHR43283:SF3">
    <property type="entry name" value="BETA-LACTAMASE FAMILY PROTEIN (AFU_ORTHOLOGUE AFUA_5G07500)"/>
    <property type="match status" value="1"/>
</dbReference>
<dbReference type="PANTHER" id="PTHR43283">
    <property type="entry name" value="BETA-LACTAMASE-RELATED"/>
    <property type="match status" value="1"/>
</dbReference>
<dbReference type="InterPro" id="IPR001466">
    <property type="entry name" value="Beta-lactam-related"/>
</dbReference>